<name>A0A7W5Z444_9HYPH</name>
<dbReference type="Proteomes" id="UP000537592">
    <property type="component" value="Unassembled WGS sequence"/>
</dbReference>
<protein>
    <submittedName>
        <fullName evidence="2">Chemotaxis protein methyltransferase CheR</fullName>
        <ecNumber evidence="2">2.1.1.80</ecNumber>
    </submittedName>
</protein>
<keyword evidence="2" id="KW-0808">Transferase</keyword>
<dbReference type="PANTHER" id="PTHR24422">
    <property type="entry name" value="CHEMOTAXIS PROTEIN METHYLTRANSFERASE"/>
    <property type="match status" value="1"/>
</dbReference>
<dbReference type="EC" id="2.1.1.80" evidence="2"/>
<dbReference type="RefSeq" id="WP_183752102.1">
    <property type="nucleotide sequence ID" value="NZ_JACICC010000004.1"/>
</dbReference>
<keyword evidence="3" id="KW-1185">Reference proteome</keyword>
<dbReference type="EMBL" id="JACICC010000004">
    <property type="protein sequence ID" value="MBB3809698.1"/>
    <property type="molecule type" value="Genomic_DNA"/>
</dbReference>
<evidence type="ECO:0000313" key="3">
    <source>
        <dbReference type="Proteomes" id="UP000537592"/>
    </source>
</evidence>
<dbReference type="GO" id="GO:0008983">
    <property type="term" value="F:protein-glutamate O-methyltransferase activity"/>
    <property type="evidence" value="ECO:0007669"/>
    <property type="project" value="UniProtKB-EC"/>
</dbReference>
<evidence type="ECO:0000259" key="1">
    <source>
        <dbReference type="PROSITE" id="PS50123"/>
    </source>
</evidence>
<dbReference type="GO" id="GO:0032259">
    <property type="term" value="P:methylation"/>
    <property type="evidence" value="ECO:0007669"/>
    <property type="project" value="UniProtKB-KW"/>
</dbReference>
<proteinExistence type="predicted"/>
<dbReference type="SUPFAM" id="SSF53335">
    <property type="entry name" value="S-adenosyl-L-methionine-dependent methyltransferases"/>
    <property type="match status" value="1"/>
</dbReference>
<dbReference type="Pfam" id="PF01739">
    <property type="entry name" value="CheR"/>
    <property type="match status" value="1"/>
</dbReference>
<dbReference type="InterPro" id="IPR050903">
    <property type="entry name" value="Bact_Chemotaxis_MeTrfase"/>
</dbReference>
<dbReference type="PRINTS" id="PR00996">
    <property type="entry name" value="CHERMTFRASE"/>
</dbReference>
<dbReference type="SMART" id="SM00138">
    <property type="entry name" value="MeTrc"/>
    <property type="match status" value="1"/>
</dbReference>
<dbReference type="AlphaFoldDB" id="A0A7W5Z444"/>
<dbReference type="InterPro" id="IPR022642">
    <property type="entry name" value="CheR_C"/>
</dbReference>
<comment type="caution">
    <text evidence="2">The sequence shown here is derived from an EMBL/GenBank/DDBJ whole genome shotgun (WGS) entry which is preliminary data.</text>
</comment>
<dbReference type="PANTHER" id="PTHR24422:SF8">
    <property type="entry name" value="CHEMOTAXIS PROTEIN"/>
    <property type="match status" value="1"/>
</dbReference>
<keyword evidence="2" id="KW-0489">Methyltransferase</keyword>
<dbReference type="Pfam" id="PF03705">
    <property type="entry name" value="CheR_N"/>
    <property type="match status" value="1"/>
</dbReference>
<feature type="domain" description="CheR-type methyltransferase" evidence="1">
    <location>
        <begin position="7"/>
        <end position="280"/>
    </location>
</feature>
<dbReference type="InterPro" id="IPR029063">
    <property type="entry name" value="SAM-dependent_MTases_sf"/>
</dbReference>
<dbReference type="InterPro" id="IPR000780">
    <property type="entry name" value="CheR_MeTrfase"/>
</dbReference>
<dbReference type="SUPFAM" id="SSF47757">
    <property type="entry name" value="Chemotaxis receptor methyltransferase CheR, N-terminal domain"/>
    <property type="match status" value="1"/>
</dbReference>
<gene>
    <name evidence="2" type="ORF">FHS81_001786</name>
</gene>
<accession>A0A7W5Z444</accession>
<dbReference type="InterPro" id="IPR022641">
    <property type="entry name" value="CheR_N"/>
</dbReference>
<sequence length="286" mass="32663">MAVQMTPDDASVDLEEIEIDLFIEAMLRRYGYDFRDYGRASLTRRVLNLTRRFGVRNISELTAQVLHTPQRLEEVISGLSVPVSEFFRDPLTFRALKTQVFPFLASFPQITIWQAGCAHGEEVYSLAILLTEAGLYPRCRIFATDMSQQALVEARKGIVPLGDIRQASSRYLESGGGRSLSQYFHARYDLAKFDEKLIENVTFARHNLATDGVFCEAHLVLCRNVMIYFNDQLQRRALQLFAETLVRSGFLCIGDRENLHVHADVPFEHADKTLPIYRLRRAVDAP</sequence>
<dbReference type="PROSITE" id="PS50123">
    <property type="entry name" value="CHER"/>
    <property type="match status" value="1"/>
</dbReference>
<dbReference type="Gene3D" id="3.40.50.150">
    <property type="entry name" value="Vaccinia Virus protein VP39"/>
    <property type="match status" value="1"/>
</dbReference>
<reference evidence="2 3" key="1">
    <citation type="submission" date="2020-08" db="EMBL/GenBank/DDBJ databases">
        <title>Genomic Encyclopedia of Type Strains, Phase IV (KMG-IV): sequencing the most valuable type-strain genomes for metagenomic binning, comparative biology and taxonomic classification.</title>
        <authorList>
            <person name="Goeker M."/>
        </authorList>
    </citation>
    <scope>NUCLEOTIDE SEQUENCE [LARGE SCALE GENOMIC DNA]</scope>
    <source>
        <strain evidence="2 3">DSM 28760</strain>
    </source>
</reference>
<evidence type="ECO:0000313" key="2">
    <source>
        <dbReference type="EMBL" id="MBB3809698.1"/>
    </source>
</evidence>
<organism evidence="2 3">
    <name type="scientific">Pseudochelatococcus contaminans</name>
    <dbReference type="NCBI Taxonomy" id="1538103"/>
    <lineage>
        <taxon>Bacteria</taxon>
        <taxon>Pseudomonadati</taxon>
        <taxon>Pseudomonadota</taxon>
        <taxon>Alphaproteobacteria</taxon>
        <taxon>Hyphomicrobiales</taxon>
        <taxon>Chelatococcaceae</taxon>
        <taxon>Pseudochelatococcus</taxon>
    </lineage>
</organism>